<dbReference type="EMBL" id="FRFG01000018">
    <property type="protein sequence ID" value="SHO55778.1"/>
    <property type="molecule type" value="Genomic_DNA"/>
</dbReference>
<comment type="similarity">
    <text evidence="1 9">Belongs to the Nudix hydrolase family. NudC subfamily.</text>
</comment>
<feature type="binding site" evidence="9">
    <location>
        <position position="244"/>
    </location>
    <ligand>
        <name>substrate</name>
    </ligand>
</feature>
<evidence type="ECO:0000256" key="9">
    <source>
        <dbReference type="HAMAP-Rule" id="MF_00297"/>
    </source>
</evidence>
<dbReference type="GO" id="GO:0035529">
    <property type="term" value="F:NADH pyrophosphatase activity"/>
    <property type="evidence" value="ECO:0007669"/>
    <property type="project" value="RHEA"/>
</dbReference>
<dbReference type="InterPro" id="IPR020084">
    <property type="entry name" value="NUDIX_hydrolase_CS"/>
</dbReference>
<feature type="binding site" evidence="9">
    <location>
        <position position="71"/>
    </location>
    <ligand>
        <name>substrate</name>
    </ligand>
</feature>
<feature type="binding site" evidence="9">
    <location>
        <position position="118"/>
    </location>
    <ligand>
        <name>Zn(2+)</name>
        <dbReference type="ChEBI" id="CHEBI:29105"/>
    </ligand>
</feature>
<feature type="binding site" evidence="9">
    <location>
        <position position="113"/>
    </location>
    <ligand>
        <name>substrate</name>
    </ligand>
</feature>
<comment type="function">
    <text evidence="9">mRNA decapping enzyme that specifically removes the nicotinamide adenine dinucleotide (NAD) cap from a subset of mRNAs by hydrolyzing the diphosphate linkage to produce nicotinamide mononucleotide (NMN) and 5' monophosphate mRNA. The NAD-cap is present at the 5'-end of some mRNAs and stabilizes RNA against 5'-processing. Has preference for mRNAs with a 5'-end purine. Catalyzes the hydrolysis of a broad range of dinucleotide pyrophosphates.</text>
</comment>
<dbReference type="Pfam" id="PF00293">
    <property type="entry name" value="NUDIX"/>
    <property type="match status" value="1"/>
</dbReference>
<dbReference type="STRING" id="1117707.VQ7734_01524"/>
<dbReference type="SUPFAM" id="SSF55811">
    <property type="entry name" value="Nudix"/>
    <property type="match status" value="1"/>
</dbReference>
<keyword evidence="6 9" id="KW-0520">NAD</keyword>
<dbReference type="PANTHER" id="PTHR42904:SF6">
    <property type="entry name" value="NAD-CAPPED RNA HYDROLASE NUDT12"/>
    <property type="match status" value="1"/>
</dbReference>
<comment type="catalytic activity">
    <reaction evidence="8">
        <text>a 5'-end NAD(+)-phospho-ribonucleoside in mRNA + H2O = a 5'-end phospho-adenosine-phospho-ribonucleoside in mRNA + beta-nicotinamide D-ribonucleotide + 2 H(+)</text>
        <dbReference type="Rhea" id="RHEA:60876"/>
        <dbReference type="Rhea" id="RHEA-COMP:15698"/>
        <dbReference type="Rhea" id="RHEA-COMP:15719"/>
        <dbReference type="ChEBI" id="CHEBI:14649"/>
        <dbReference type="ChEBI" id="CHEBI:15377"/>
        <dbReference type="ChEBI" id="CHEBI:15378"/>
        <dbReference type="ChEBI" id="CHEBI:144029"/>
        <dbReference type="ChEBI" id="CHEBI:144051"/>
    </reaction>
    <physiologicalReaction direction="left-to-right" evidence="8">
        <dbReference type="Rhea" id="RHEA:60877"/>
    </physiologicalReaction>
</comment>
<keyword evidence="7 9" id="KW-0464">Manganese</keyword>
<evidence type="ECO:0000313" key="12">
    <source>
        <dbReference type="Proteomes" id="UP000184600"/>
    </source>
</evidence>
<evidence type="ECO:0000256" key="3">
    <source>
        <dbReference type="ARBA" id="ARBA00022801"/>
    </source>
</evidence>
<comment type="subunit">
    <text evidence="9">Homodimer.</text>
</comment>
<dbReference type="InterPro" id="IPR015797">
    <property type="entry name" value="NUDIX_hydrolase-like_dom_sf"/>
</dbReference>
<dbReference type="CDD" id="cd03429">
    <property type="entry name" value="NUDIX_NADH_pyrophosphatase_Nudt13"/>
    <property type="match status" value="1"/>
</dbReference>
<dbReference type="EC" id="3.6.1.22" evidence="9"/>
<evidence type="ECO:0000256" key="5">
    <source>
        <dbReference type="ARBA" id="ARBA00022842"/>
    </source>
</evidence>
<dbReference type="Pfam" id="PF09297">
    <property type="entry name" value="Zn_ribbon_NUD"/>
    <property type="match status" value="1"/>
</dbReference>
<proteinExistence type="inferred from homology"/>
<evidence type="ECO:0000256" key="8">
    <source>
        <dbReference type="ARBA" id="ARBA00023679"/>
    </source>
</evidence>
<feature type="binding site" evidence="9">
    <location>
        <position position="100"/>
    </location>
    <ligand>
        <name>Zn(2+)</name>
        <dbReference type="ChEBI" id="CHEBI:29105"/>
    </ligand>
</feature>
<dbReference type="AlphaFoldDB" id="A0A1M7YT82"/>
<feature type="short sequence motif" description="Nudix box" evidence="9">
    <location>
        <begin position="161"/>
        <end position="182"/>
    </location>
</feature>
<feature type="binding site" evidence="9">
    <location>
        <position position="121"/>
    </location>
    <ligand>
        <name>Zn(2+)</name>
        <dbReference type="ChEBI" id="CHEBI:29105"/>
    </ligand>
</feature>
<dbReference type="OrthoDB" id="9791656at2"/>
<gene>
    <name evidence="9 11" type="primary">nudC</name>
    <name evidence="11" type="ORF">VQ7734_01524</name>
</gene>
<comment type="catalytic activity">
    <reaction evidence="9">
        <text>NADH + H2O = reduced beta-nicotinamide D-ribonucleotide + AMP + 2 H(+)</text>
        <dbReference type="Rhea" id="RHEA:48868"/>
        <dbReference type="ChEBI" id="CHEBI:15377"/>
        <dbReference type="ChEBI" id="CHEBI:15378"/>
        <dbReference type="ChEBI" id="CHEBI:57945"/>
        <dbReference type="ChEBI" id="CHEBI:90832"/>
        <dbReference type="ChEBI" id="CHEBI:456215"/>
        <dbReference type="EC" id="3.6.1.22"/>
    </reaction>
</comment>
<dbReference type="FunFam" id="3.90.79.10:FF:000004">
    <property type="entry name" value="NADH pyrophosphatase"/>
    <property type="match status" value="1"/>
</dbReference>
<feature type="binding site" evidence="9">
    <location>
        <position position="180"/>
    </location>
    <ligand>
        <name>a divalent metal cation</name>
        <dbReference type="ChEBI" id="CHEBI:60240"/>
        <label>3</label>
    </ligand>
</feature>
<comment type="catalytic activity">
    <reaction evidence="9">
        <text>NAD(+) + H2O = beta-nicotinamide D-ribonucleotide + AMP + 2 H(+)</text>
        <dbReference type="Rhea" id="RHEA:11800"/>
        <dbReference type="ChEBI" id="CHEBI:14649"/>
        <dbReference type="ChEBI" id="CHEBI:15377"/>
        <dbReference type="ChEBI" id="CHEBI:15378"/>
        <dbReference type="ChEBI" id="CHEBI:57540"/>
        <dbReference type="ChEBI" id="CHEBI:456215"/>
        <dbReference type="EC" id="3.6.1.22"/>
    </reaction>
</comment>
<feature type="binding site" evidence="9">
    <location>
        <position position="221"/>
    </location>
    <ligand>
        <name>a divalent metal cation</name>
        <dbReference type="ChEBI" id="CHEBI:60240"/>
        <label>1</label>
    </ligand>
</feature>
<feature type="binding site" evidence="9">
    <location>
        <position position="126"/>
    </location>
    <ligand>
        <name>substrate</name>
    </ligand>
</feature>
<dbReference type="GO" id="GO:0005829">
    <property type="term" value="C:cytosol"/>
    <property type="evidence" value="ECO:0007669"/>
    <property type="project" value="TreeGrafter"/>
</dbReference>
<dbReference type="GO" id="GO:0019677">
    <property type="term" value="P:NAD+ catabolic process"/>
    <property type="evidence" value="ECO:0007669"/>
    <property type="project" value="TreeGrafter"/>
</dbReference>
<comment type="cofactor">
    <cofactor evidence="9">
        <name>Zn(2+)</name>
        <dbReference type="ChEBI" id="CHEBI:29105"/>
    </cofactor>
    <text evidence="9">Binds 1 zinc ion per subunit.</text>
</comment>
<evidence type="ECO:0000256" key="7">
    <source>
        <dbReference type="ARBA" id="ARBA00023211"/>
    </source>
</evidence>
<accession>A0A1M7YT82</accession>
<dbReference type="GO" id="GO:0110153">
    <property type="term" value="F:RNA NAD-cap (NMN-forming) hydrolase activity"/>
    <property type="evidence" value="ECO:0007669"/>
    <property type="project" value="RHEA"/>
</dbReference>
<dbReference type="InterPro" id="IPR015376">
    <property type="entry name" value="Znr_NADH_PPase"/>
</dbReference>
<dbReference type="Gene3D" id="3.90.79.20">
    <property type="match status" value="1"/>
</dbReference>
<dbReference type="EC" id="3.6.1.-" evidence="9"/>
<dbReference type="RefSeq" id="WP_073581154.1">
    <property type="nucleotide sequence ID" value="NZ_AP024897.1"/>
</dbReference>
<evidence type="ECO:0000256" key="6">
    <source>
        <dbReference type="ARBA" id="ARBA00023027"/>
    </source>
</evidence>
<comment type="caution">
    <text evidence="9">Lacks conserved residue(s) required for the propagation of feature annotation.</text>
</comment>
<evidence type="ECO:0000313" key="11">
    <source>
        <dbReference type="EMBL" id="SHO55778.1"/>
    </source>
</evidence>
<feature type="binding site" evidence="9">
    <location>
        <position position="160"/>
    </location>
    <ligand>
        <name>a divalent metal cation</name>
        <dbReference type="ChEBI" id="CHEBI:60240"/>
        <label>1</label>
    </ligand>
</feature>
<keyword evidence="12" id="KW-1185">Reference proteome</keyword>
<dbReference type="GO" id="GO:0000210">
    <property type="term" value="F:NAD+ diphosphatase activity"/>
    <property type="evidence" value="ECO:0007669"/>
    <property type="project" value="UniProtKB-UniRule"/>
</dbReference>
<dbReference type="InterPro" id="IPR050241">
    <property type="entry name" value="NAD-cap_RNA_hydrolase_NudC"/>
</dbReference>
<dbReference type="GO" id="GO:0008270">
    <property type="term" value="F:zinc ion binding"/>
    <property type="evidence" value="ECO:0007669"/>
    <property type="project" value="UniProtKB-UniRule"/>
</dbReference>
<dbReference type="InterPro" id="IPR022925">
    <property type="entry name" value="RNA_Hydrolase_NudC"/>
</dbReference>
<evidence type="ECO:0000256" key="4">
    <source>
        <dbReference type="ARBA" id="ARBA00022833"/>
    </source>
</evidence>
<evidence type="ECO:0000256" key="1">
    <source>
        <dbReference type="ARBA" id="ARBA00009595"/>
    </source>
</evidence>
<feature type="binding site" evidence="9">
    <location>
        <position position="176"/>
    </location>
    <ligand>
        <name>a divalent metal cation</name>
        <dbReference type="ChEBI" id="CHEBI:60240"/>
        <label>3</label>
    </ligand>
</feature>
<dbReference type="GO" id="GO:0000287">
    <property type="term" value="F:magnesium ion binding"/>
    <property type="evidence" value="ECO:0007669"/>
    <property type="project" value="UniProtKB-UniRule"/>
</dbReference>
<reference evidence="12" key="1">
    <citation type="submission" date="2016-12" db="EMBL/GenBank/DDBJ databases">
        <authorList>
            <person name="Rodrigo-Torres L."/>
            <person name="Arahal R.D."/>
            <person name="Lucena T."/>
        </authorList>
    </citation>
    <scope>NUCLEOTIDE SEQUENCE [LARGE SCALE GENOMIC DNA]</scope>
</reference>
<dbReference type="GO" id="GO:0006742">
    <property type="term" value="P:NADP+ catabolic process"/>
    <property type="evidence" value="ECO:0007669"/>
    <property type="project" value="TreeGrafter"/>
</dbReference>
<dbReference type="Gene3D" id="3.90.79.10">
    <property type="entry name" value="Nucleoside Triphosphate Pyrophosphohydrolase"/>
    <property type="match status" value="1"/>
</dbReference>
<feature type="binding site" evidence="9">
    <location>
        <position position="103"/>
    </location>
    <ligand>
        <name>Zn(2+)</name>
        <dbReference type="ChEBI" id="CHEBI:29105"/>
    </ligand>
</feature>
<keyword evidence="2 9" id="KW-0479">Metal-binding</keyword>
<dbReference type="PANTHER" id="PTHR42904">
    <property type="entry name" value="NUDIX HYDROLASE, NUDC SUBFAMILY"/>
    <property type="match status" value="1"/>
</dbReference>
<feature type="binding site" evidence="9">
    <location>
        <position position="180"/>
    </location>
    <ligand>
        <name>a divalent metal cation</name>
        <dbReference type="ChEBI" id="CHEBI:60240"/>
        <label>1</label>
    </ligand>
</feature>
<feature type="binding site" evidence="9">
    <location>
        <begin position="194"/>
        <end position="201"/>
    </location>
    <ligand>
        <name>substrate</name>
    </ligand>
</feature>
<evidence type="ECO:0000256" key="2">
    <source>
        <dbReference type="ARBA" id="ARBA00022723"/>
    </source>
</evidence>
<feature type="domain" description="Nudix hydrolase" evidence="10">
    <location>
        <begin position="127"/>
        <end position="251"/>
    </location>
</feature>
<evidence type="ECO:0000259" key="10">
    <source>
        <dbReference type="PROSITE" id="PS51462"/>
    </source>
</evidence>
<dbReference type="Proteomes" id="UP000184600">
    <property type="component" value="Unassembled WGS sequence"/>
</dbReference>
<comment type="cofactor">
    <cofactor evidence="9">
        <name>Mg(2+)</name>
        <dbReference type="ChEBI" id="CHEBI:18420"/>
    </cofactor>
    <cofactor evidence="9">
        <name>Mn(2+)</name>
        <dbReference type="ChEBI" id="CHEBI:29035"/>
    </cofactor>
    <text evidence="9">Divalent metal cations. Mg(2+) or Mn(2+).</text>
</comment>
<feature type="binding site" evidence="9">
    <location>
        <position position="221"/>
    </location>
    <ligand>
        <name>a divalent metal cation</name>
        <dbReference type="ChEBI" id="CHEBI:60240"/>
        <label>3</label>
    </ligand>
</feature>
<dbReference type="InterPro" id="IPR049734">
    <property type="entry name" value="NudC-like_C"/>
</dbReference>
<dbReference type="PROSITE" id="PS51462">
    <property type="entry name" value="NUDIX"/>
    <property type="match status" value="1"/>
</dbReference>
<dbReference type="PROSITE" id="PS00893">
    <property type="entry name" value="NUDIX_BOX"/>
    <property type="match status" value="1"/>
</dbReference>
<dbReference type="NCBIfam" id="NF001299">
    <property type="entry name" value="PRK00241.1"/>
    <property type="match status" value="1"/>
</dbReference>
<organism evidence="11 12">
    <name type="scientific">Vibrio quintilis</name>
    <dbReference type="NCBI Taxonomy" id="1117707"/>
    <lineage>
        <taxon>Bacteria</taxon>
        <taxon>Pseudomonadati</taxon>
        <taxon>Pseudomonadota</taxon>
        <taxon>Gammaproteobacteria</taxon>
        <taxon>Vibrionales</taxon>
        <taxon>Vibrionaceae</taxon>
        <taxon>Vibrio</taxon>
    </lineage>
</organism>
<sequence>MLKKSDTRNAYWCVVSGSELWTVEGTLPFGSGQQFGLPVQEAILIGEYQSHPVYWLNEEDIESSFEMTSLRELLHLNEPLFLLASKAVQYGHMTRTQRFCSQCGGRNYFHHREYAMQCQECKTIHYPRIFPCIIVAVRKDGEILLAQHPRHKNGLYTVIAGFVEVGETLEQCVGREVYEETGIRVKNIRYFGSQPWAFPSSMMVAFLADYDSGNVKPDYSELSDADWFTPDNIPDLLAPPGTIARALIETTIDDIRQARSD</sequence>
<keyword evidence="3 9" id="KW-0378">Hydrolase</keyword>
<dbReference type="GO" id="GO:0030145">
    <property type="term" value="F:manganese ion binding"/>
    <property type="evidence" value="ECO:0007669"/>
    <property type="project" value="UniProtKB-UniRule"/>
</dbReference>
<keyword evidence="5 9" id="KW-0460">Magnesium</keyword>
<protein>
    <recommendedName>
        <fullName evidence="9">NAD-capped RNA hydrolase NudC</fullName>
        <shortName evidence="9">DeNADding enzyme NudC</shortName>
        <ecNumber evidence="9">3.6.1.-</ecNumber>
    </recommendedName>
    <alternativeName>
        <fullName evidence="9">NADH pyrophosphatase</fullName>
        <ecNumber evidence="9">3.6.1.22</ecNumber>
    </alternativeName>
</protein>
<feature type="binding site" evidence="9">
    <location>
        <position position="176"/>
    </location>
    <ligand>
        <name>a divalent metal cation</name>
        <dbReference type="ChEBI" id="CHEBI:60240"/>
        <label>2</label>
    </ligand>
</feature>
<dbReference type="InterPro" id="IPR000086">
    <property type="entry name" value="NUDIX_hydrolase_dom"/>
</dbReference>
<keyword evidence="4 9" id="KW-0862">Zinc</keyword>
<dbReference type="HAMAP" id="MF_00297">
    <property type="entry name" value="Nudix_NudC"/>
    <property type="match status" value="1"/>
</dbReference>
<name>A0A1M7YT82_9VIBR</name>